<protein>
    <submittedName>
        <fullName evidence="3">Acetyltransferase</fullName>
    </submittedName>
</protein>
<dbReference type="EMBL" id="BJXB01000013">
    <property type="protein sequence ID" value="GEM47322.1"/>
    <property type="molecule type" value="Genomic_DNA"/>
</dbReference>
<dbReference type="InterPro" id="IPR050623">
    <property type="entry name" value="Glucan_succinyl_AcylTrfase"/>
</dbReference>
<feature type="transmembrane region" description="Helical" evidence="1">
    <location>
        <begin position="250"/>
        <end position="272"/>
    </location>
</feature>
<dbReference type="PANTHER" id="PTHR36927:SF3">
    <property type="entry name" value="GLUCANS BIOSYNTHESIS PROTEIN C"/>
    <property type="match status" value="1"/>
</dbReference>
<organism evidence="3 4">
    <name type="scientific">Deinococcus cellulosilyticus (strain DSM 18568 / NBRC 106333 / KACC 11606 / 5516J-15)</name>
    <dbReference type="NCBI Taxonomy" id="1223518"/>
    <lineage>
        <taxon>Bacteria</taxon>
        <taxon>Thermotogati</taxon>
        <taxon>Deinococcota</taxon>
        <taxon>Deinococci</taxon>
        <taxon>Deinococcales</taxon>
        <taxon>Deinococcaceae</taxon>
        <taxon>Deinococcus</taxon>
    </lineage>
</organism>
<comment type="caution">
    <text evidence="3">The sequence shown here is derived from an EMBL/GenBank/DDBJ whole genome shotgun (WGS) entry which is preliminary data.</text>
</comment>
<sequence>MFLGLVYHSGRAFDFEAWHVKSPELSFAVQLFNDVLTMWRLPLLFLVSGAGTYFALKKRSSGSFIWDRVRRLFLPLIFGIFVIVPPQIYIERITPENPDRISAVNFSGTLWEFMLQRNFVPYPEGDLSWHHLWFLFYLFVFSVVLVPLLQRWRSAGMPRWNLWQMGLLLVVIDVTLRGAFPTQQDFFHDWANNFHYGALFCFGFWITGSARLQEQVEKNWKRAGLLLAITAPLWLMGMHEGSFEPYSAEFLIWMALRAVNQWAGLIAILGLASRIFTMEAAWIRWGRERVYPFYIWHQTVVVVVAYVVFKWNLNVGLGYASVLLVSGVLTVLLSDLVVRVPFLRPFFGVYLARKQRKLPAAKLRYSERDAT</sequence>
<feature type="transmembrane region" description="Helical" evidence="1">
    <location>
        <begin position="222"/>
        <end position="238"/>
    </location>
</feature>
<dbReference type="GO" id="GO:0016747">
    <property type="term" value="F:acyltransferase activity, transferring groups other than amino-acyl groups"/>
    <property type="evidence" value="ECO:0007669"/>
    <property type="project" value="InterPro"/>
</dbReference>
<feature type="domain" description="Acyltransferase 3" evidence="2">
    <location>
        <begin position="1"/>
        <end position="338"/>
    </location>
</feature>
<dbReference type="InterPro" id="IPR002656">
    <property type="entry name" value="Acyl_transf_3_dom"/>
</dbReference>
<keyword evidence="1" id="KW-1133">Transmembrane helix</keyword>
<feature type="transmembrane region" description="Helical" evidence="1">
    <location>
        <begin position="39"/>
        <end position="56"/>
    </location>
</feature>
<dbReference type="AlphaFoldDB" id="A0A511N3A4"/>
<dbReference type="Pfam" id="PF01757">
    <property type="entry name" value="Acyl_transf_3"/>
    <property type="match status" value="1"/>
</dbReference>
<feature type="transmembrane region" description="Helical" evidence="1">
    <location>
        <begin position="293"/>
        <end position="311"/>
    </location>
</feature>
<evidence type="ECO:0000313" key="3">
    <source>
        <dbReference type="EMBL" id="GEM47322.1"/>
    </source>
</evidence>
<feature type="transmembrane region" description="Helical" evidence="1">
    <location>
        <begin position="72"/>
        <end position="90"/>
    </location>
</feature>
<keyword evidence="4" id="KW-1185">Reference proteome</keyword>
<keyword evidence="1" id="KW-0472">Membrane</keyword>
<keyword evidence="1" id="KW-0812">Transmembrane</keyword>
<feature type="transmembrane region" description="Helical" evidence="1">
    <location>
        <begin position="131"/>
        <end position="149"/>
    </location>
</feature>
<evidence type="ECO:0000259" key="2">
    <source>
        <dbReference type="Pfam" id="PF01757"/>
    </source>
</evidence>
<accession>A0A511N3A4</accession>
<dbReference type="Proteomes" id="UP000321306">
    <property type="component" value="Unassembled WGS sequence"/>
</dbReference>
<evidence type="ECO:0000313" key="4">
    <source>
        <dbReference type="Proteomes" id="UP000321306"/>
    </source>
</evidence>
<proteinExistence type="predicted"/>
<feature type="transmembrane region" description="Helical" evidence="1">
    <location>
        <begin position="192"/>
        <end position="210"/>
    </location>
</feature>
<reference evidence="3 4" key="1">
    <citation type="submission" date="2019-07" db="EMBL/GenBank/DDBJ databases">
        <title>Whole genome shotgun sequence of Deinococcus cellulosilyticus NBRC 106333.</title>
        <authorList>
            <person name="Hosoyama A."/>
            <person name="Uohara A."/>
            <person name="Ohji S."/>
            <person name="Ichikawa N."/>
        </authorList>
    </citation>
    <scope>NUCLEOTIDE SEQUENCE [LARGE SCALE GENOMIC DNA]</scope>
    <source>
        <strain evidence="3 4">NBRC 106333</strain>
    </source>
</reference>
<keyword evidence="3" id="KW-0808">Transferase</keyword>
<feature type="transmembrane region" description="Helical" evidence="1">
    <location>
        <begin position="161"/>
        <end position="180"/>
    </location>
</feature>
<gene>
    <name evidence="3" type="ORF">DC3_29570</name>
</gene>
<name>A0A511N3A4_DEIC1</name>
<feature type="transmembrane region" description="Helical" evidence="1">
    <location>
        <begin position="317"/>
        <end position="338"/>
    </location>
</feature>
<dbReference type="PANTHER" id="PTHR36927">
    <property type="entry name" value="BLR4337 PROTEIN"/>
    <property type="match status" value="1"/>
</dbReference>
<evidence type="ECO:0000256" key="1">
    <source>
        <dbReference type="SAM" id="Phobius"/>
    </source>
</evidence>